<evidence type="ECO:0000259" key="4">
    <source>
        <dbReference type="PROSITE" id="PS51671"/>
    </source>
</evidence>
<dbReference type="SMART" id="SM00471">
    <property type="entry name" value="HDc"/>
    <property type="match status" value="1"/>
</dbReference>
<dbReference type="SUPFAM" id="SSF81271">
    <property type="entry name" value="TGS-like"/>
    <property type="match status" value="1"/>
</dbReference>
<dbReference type="InterPro" id="IPR043519">
    <property type="entry name" value="NT_sf"/>
</dbReference>
<dbReference type="InterPro" id="IPR004811">
    <property type="entry name" value="RelA/Spo_fam"/>
</dbReference>
<dbReference type="PROSITE" id="PS51831">
    <property type="entry name" value="HD"/>
    <property type="match status" value="1"/>
</dbReference>
<dbReference type="Gene3D" id="1.10.3210.10">
    <property type="entry name" value="Hypothetical protein af1432"/>
    <property type="match status" value="1"/>
</dbReference>
<dbReference type="Gene3D" id="3.10.20.30">
    <property type="match status" value="1"/>
</dbReference>
<dbReference type="OrthoDB" id="9805041at2"/>
<proteinExistence type="inferred from homology"/>
<feature type="domain" description="HD" evidence="5">
    <location>
        <begin position="44"/>
        <end position="179"/>
    </location>
</feature>
<evidence type="ECO:0000313" key="7">
    <source>
        <dbReference type="EMBL" id="KPL83502.1"/>
    </source>
</evidence>
<reference evidence="7 8" key="1">
    <citation type="submission" date="2015-07" db="EMBL/GenBank/DDBJ databases">
        <title>Genome sequence of Levilinea saccharolytica DSM 16555.</title>
        <authorList>
            <person name="Hemp J."/>
            <person name="Ward L.M."/>
            <person name="Pace L.A."/>
            <person name="Fischer W.W."/>
        </authorList>
    </citation>
    <scope>NUCLEOTIDE SEQUENCE [LARGE SCALE GENOMIC DNA]</scope>
    <source>
        <strain evidence="7 8">KIBI-1</strain>
    </source>
</reference>
<dbReference type="InterPro" id="IPR003607">
    <property type="entry name" value="HD/PDEase_dom"/>
</dbReference>
<feature type="compositionally biased region" description="Basic and acidic residues" evidence="3">
    <location>
        <begin position="135"/>
        <end position="151"/>
    </location>
</feature>
<evidence type="ECO:0000256" key="2">
    <source>
        <dbReference type="RuleBase" id="RU003847"/>
    </source>
</evidence>
<dbReference type="Pfam" id="PF13328">
    <property type="entry name" value="HD_4"/>
    <property type="match status" value="1"/>
</dbReference>
<protein>
    <submittedName>
        <fullName evidence="7">(P)ppGpp synthetase</fullName>
    </submittedName>
</protein>
<dbReference type="AlphaFoldDB" id="A0A0P6Y2P1"/>
<dbReference type="SMART" id="SM00954">
    <property type="entry name" value="RelA_SpoT"/>
    <property type="match status" value="1"/>
</dbReference>
<dbReference type="GO" id="GO:0015969">
    <property type="term" value="P:guanosine tetraphosphate metabolic process"/>
    <property type="evidence" value="ECO:0007669"/>
    <property type="project" value="InterPro"/>
</dbReference>
<dbReference type="PANTHER" id="PTHR21262:SF31">
    <property type="entry name" value="GTP PYROPHOSPHOKINASE"/>
    <property type="match status" value="1"/>
</dbReference>
<dbReference type="InterPro" id="IPR033655">
    <property type="entry name" value="TGS_RelA/SpoT"/>
</dbReference>
<dbReference type="PROSITE" id="PS51671">
    <property type="entry name" value="ACT"/>
    <property type="match status" value="1"/>
</dbReference>
<feature type="domain" description="TGS" evidence="6">
    <location>
        <begin position="421"/>
        <end position="482"/>
    </location>
</feature>
<feature type="domain" description="ACT" evidence="4">
    <location>
        <begin position="671"/>
        <end position="744"/>
    </location>
</feature>
<dbReference type="PROSITE" id="PS51880">
    <property type="entry name" value="TGS"/>
    <property type="match status" value="1"/>
</dbReference>
<comment type="function">
    <text evidence="2">In eubacteria ppGpp (guanosine 3'-diphosphate 5'-diphosphate) is a mediator of the stringent response that coordinates a variety of cellular activities in response to changes in nutritional abundance.</text>
</comment>
<dbReference type="Gene3D" id="3.30.70.260">
    <property type="match status" value="1"/>
</dbReference>
<keyword evidence="8" id="KW-1185">Reference proteome</keyword>
<organism evidence="7 8">
    <name type="scientific">Levilinea saccharolytica</name>
    <dbReference type="NCBI Taxonomy" id="229921"/>
    <lineage>
        <taxon>Bacteria</taxon>
        <taxon>Bacillati</taxon>
        <taxon>Chloroflexota</taxon>
        <taxon>Anaerolineae</taxon>
        <taxon>Anaerolineales</taxon>
        <taxon>Anaerolineaceae</taxon>
        <taxon>Levilinea</taxon>
    </lineage>
</organism>
<dbReference type="CDD" id="cd01668">
    <property type="entry name" value="TGS_RSH"/>
    <property type="match status" value="1"/>
</dbReference>
<evidence type="ECO:0000256" key="1">
    <source>
        <dbReference type="ARBA" id="ARBA00025704"/>
    </source>
</evidence>
<evidence type="ECO:0000313" key="8">
    <source>
        <dbReference type="Proteomes" id="UP000050501"/>
    </source>
</evidence>
<dbReference type="SUPFAM" id="SSF81301">
    <property type="entry name" value="Nucleotidyltransferase"/>
    <property type="match status" value="1"/>
</dbReference>
<accession>A0A0P6Y2P1</accession>
<dbReference type="CDD" id="cd00077">
    <property type="entry name" value="HDc"/>
    <property type="match status" value="1"/>
</dbReference>
<dbReference type="RefSeq" id="WP_062418660.1">
    <property type="nucleotide sequence ID" value="NZ_DF967974.1"/>
</dbReference>
<comment type="similarity">
    <text evidence="2">Belongs to the relA/spoT family.</text>
</comment>
<dbReference type="EMBL" id="LGCM01000031">
    <property type="protein sequence ID" value="KPL83502.1"/>
    <property type="molecule type" value="Genomic_DNA"/>
</dbReference>
<dbReference type="InterPro" id="IPR007685">
    <property type="entry name" value="RelA_SpoT"/>
</dbReference>
<dbReference type="InterPro" id="IPR045865">
    <property type="entry name" value="ACT-like_dom_sf"/>
</dbReference>
<dbReference type="NCBIfam" id="TIGR00691">
    <property type="entry name" value="spoT_relA"/>
    <property type="match status" value="1"/>
</dbReference>
<evidence type="ECO:0000256" key="3">
    <source>
        <dbReference type="SAM" id="MobiDB-lite"/>
    </source>
</evidence>
<comment type="pathway">
    <text evidence="1">Purine metabolism.</text>
</comment>
<dbReference type="InterPro" id="IPR006674">
    <property type="entry name" value="HD_domain"/>
</dbReference>
<dbReference type="Pfam" id="PF04607">
    <property type="entry name" value="RelA_SpoT"/>
    <property type="match status" value="1"/>
</dbReference>
<dbReference type="InterPro" id="IPR004095">
    <property type="entry name" value="TGS"/>
</dbReference>
<dbReference type="FunFam" id="3.30.460.10:FF:000001">
    <property type="entry name" value="GTP pyrophosphokinase RelA"/>
    <property type="match status" value="1"/>
</dbReference>
<dbReference type="CDD" id="cd05399">
    <property type="entry name" value="NT_Rel-Spo_like"/>
    <property type="match status" value="1"/>
</dbReference>
<gene>
    <name evidence="7" type="ORF">ADN01_08345</name>
</gene>
<dbReference type="Proteomes" id="UP000050501">
    <property type="component" value="Unassembled WGS sequence"/>
</dbReference>
<dbReference type="InterPro" id="IPR012676">
    <property type="entry name" value="TGS-like"/>
</dbReference>
<dbReference type="PATRIC" id="fig|229921.5.peg.1072"/>
<dbReference type="GO" id="GO:0005886">
    <property type="term" value="C:plasma membrane"/>
    <property type="evidence" value="ECO:0007669"/>
    <property type="project" value="TreeGrafter"/>
</dbReference>
<dbReference type="Pfam" id="PF13291">
    <property type="entry name" value="ACT_4"/>
    <property type="match status" value="1"/>
</dbReference>
<dbReference type="SUPFAM" id="SSF109604">
    <property type="entry name" value="HD-domain/PDEase-like"/>
    <property type="match status" value="1"/>
</dbReference>
<comment type="caution">
    <text evidence="7">The sequence shown here is derived from an EMBL/GenBank/DDBJ whole genome shotgun (WGS) entry which is preliminary data.</text>
</comment>
<dbReference type="FunFam" id="3.10.20.30:FF:000002">
    <property type="entry name" value="GTP pyrophosphokinase (RelA/SpoT)"/>
    <property type="match status" value="1"/>
</dbReference>
<dbReference type="Pfam" id="PF02824">
    <property type="entry name" value="TGS"/>
    <property type="match status" value="1"/>
</dbReference>
<dbReference type="InterPro" id="IPR012675">
    <property type="entry name" value="Beta-grasp_dom_sf"/>
</dbReference>
<evidence type="ECO:0000259" key="5">
    <source>
        <dbReference type="PROSITE" id="PS51831"/>
    </source>
</evidence>
<dbReference type="PANTHER" id="PTHR21262">
    <property type="entry name" value="GUANOSINE-3',5'-BIS DIPHOSPHATE 3'-PYROPHOSPHOHYDROLASE"/>
    <property type="match status" value="1"/>
</dbReference>
<sequence length="745" mass="85083">MKIEELIENLPDNFSIVDRDLVTRAYRFAENAHKNQKRASGEPYVMHCLAVAGILVELRLPPPVIIAALLHDTVEDTPVTLEDLKREFGEEVAQLVDGVTKLSKLPTVSMDEEPIPVDGDGAKPAQTAAASEAPRTTKKDRELQREKDARNENLRKTFMAMGNDIRVVIIKLADRLHNMRTLSYIPEPRRSRIAQETLDIYAPLANRLGIWRIKWELEDLGFRYTNPDRYKEIVENLAERRTERETQVQKIIERLKALMEQSGIKAEITGRPKHIYSIYRKMLDKGKSFDMVRDLRGVRLIVPEKQDCYAALGIIHGQWRPIPMEFDDYIAAPKDNDYQSLHTAVIYDDGKPLEVQIRTPEMNQHAEFGIASHWRYKERSSKSDQAYEQRINWLRQMMEWYKDVEDAQEFIDGMRTDIFEDRVYVFTPRGDIIDLPAGSTPIDFAYQVHTEIGNRCRGAKINGKLVSLDYCLKTGDQVEILTAKHGGPSRDWLNTNLGLVKTPRAQGKIRQWFKRQDREQNLAQGRAMLDRELRRLGLNNVDLEKLAFSLDIHNVEDLYVALGCGDLSIGRIIAKLTDLEKNSPDPLLKPSLPIEQKTSHSAVSVLGLKGLLTVFARCCNPVPGDEIVGYITRGRGATIHRSDCPNILRLTDRERIVKVSWGENQRTYPIRLEIKAYDRQDLVGDIYHILTNENINLVGINLKVTDNLASIYLSVEVGDITQLSRILARIENLPNVLEAHRVHAG</sequence>
<name>A0A0P6Y2P1_9CHLR</name>
<dbReference type="SUPFAM" id="SSF55021">
    <property type="entry name" value="ACT-like"/>
    <property type="match status" value="1"/>
</dbReference>
<dbReference type="InterPro" id="IPR002912">
    <property type="entry name" value="ACT_dom"/>
</dbReference>
<feature type="region of interest" description="Disordered" evidence="3">
    <location>
        <begin position="111"/>
        <end position="151"/>
    </location>
</feature>
<dbReference type="STRING" id="229921.ADN01_08345"/>
<dbReference type="Gene3D" id="3.30.460.10">
    <property type="entry name" value="Beta Polymerase, domain 2"/>
    <property type="match status" value="1"/>
</dbReference>
<evidence type="ECO:0000259" key="6">
    <source>
        <dbReference type="PROSITE" id="PS51880"/>
    </source>
</evidence>
<dbReference type="CDD" id="cd04876">
    <property type="entry name" value="ACT_RelA-SpoT"/>
    <property type="match status" value="1"/>
</dbReference>